<evidence type="ECO:0000256" key="6">
    <source>
        <dbReference type="ARBA" id="ARBA00023010"/>
    </source>
</evidence>
<comment type="subcellular location">
    <subcellularLocation>
        <location evidence="1">Membrane</location>
        <topology evidence="1">Single-pass membrane protein</topology>
    </subcellularLocation>
</comment>
<keyword evidence="2" id="KW-0813">Transport</keyword>
<evidence type="ECO:0000313" key="9">
    <source>
        <dbReference type="Proteomes" id="UP001500642"/>
    </source>
</evidence>
<keyword evidence="5" id="KW-1133">Transmembrane helix</keyword>
<proteinExistence type="predicted"/>
<comment type="caution">
    <text evidence="8">The sequence shown here is derived from an EMBL/GenBank/DDBJ whole genome shotgun (WGS) entry which is preliminary data.</text>
</comment>
<evidence type="ECO:0000256" key="7">
    <source>
        <dbReference type="ARBA" id="ARBA00023136"/>
    </source>
</evidence>
<organism evidence="8 9">
    <name type="scientific">Brevibacterium pityocampae</name>
    <dbReference type="NCBI Taxonomy" id="506594"/>
    <lineage>
        <taxon>Bacteria</taxon>
        <taxon>Bacillati</taxon>
        <taxon>Actinomycetota</taxon>
        <taxon>Actinomycetes</taxon>
        <taxon>Micrococcales</taxon>
        <taxon>Brevibacteriaceae</taxon>
        <taxon>Brevibacterium</taxon>
    </lineage>
</organism>
<name>A0ABP8JIT3_9MICO</name>
<dbReference type="InterPro" id="IPR003369">
    <property type="entry name" value="TatA/B/E"/>
</dbReference>
<evidence type="ECO:0000256" key="1">
    <source>
        <dbReference type="ARBA" id="ARBA00004167"/>
    </source>
</evidence>
<dbReference type="EMBL" id="BAABGL010000012">
    <property type="protein sequence ID" value="GAA4391354.1"/>
    <property type="molecule type" value="Genomic_DNA"/>
</dbReference>
<keyword evidence="7" id="KW-0472">Membrane</keyword>
<keyword evidence="6" id="KW-0811">Translocation</keyword>
<keyword evidence="3" id="KW-0812">Transmembrane</keyword>
<evidence type="ECO:0000256" key="5">
    <source>
        <dbReference type="ARBA" id="ARBA00022989"/>
    </source>
</evidence>
<dbReference type="Gene3D" id="1.20.5.3310">
    <property type="match status" value="1"/>
</dbReference>
<dbReference type="Pfam" id="PF02416">
    <property type="entry name" value="TatA_B_E"/>
    <property type="match status" value="1"/>
</dbReference>
<gene>
    <name evidence="8" type="ORF">GCM10023167_18640</name>
</gene>
<sequence>MFGINGTEMIILVVVVLLVVGPKRLPEYAQQLRDLVRSLKRKADEAKADVQRDLGDDFSDVDWRKLDPRQYDPRRIVREALMEEEADSRARQVSAGAAAVAGAQVAGAGSPVSTQAGPLERFQAQAALRDVAVAAPFDPEAT</sequence>
<dbReference type="Proteomes" id="UP001500642">
    <property type="component" value="Unassembled WGS sequence"/>
</dbReference>
<reference evidence="9" key="1">
    <citation type="journal article" date="2019" name="Int. J. Syst. Evol. Microbiol.">
        <title>The Global Catalogue of Microorganisms (GCM) 10K type strain sequencing project: providing services to taxonomists for standard genome sequencing and annotation.</title>
        <authorList>
            <consortium name="The Broad Institute Genomics Platform"/>
            <consortium name="The Broad Institute Genome Sequencing Center for Infectious Disease"/>
            <person name="Wu L."/>
            <person name="Ma J."/>
        </authorList>
    </citation>
    <scope>NUCLEOTIDE SEQUENCE [LARGE SCALE GENOMIC DNA]</scope>
    <source>
        <strain evidence="9">JCM 17808</strain>
    </source>
</reference>
<evidence type="ECO:0000256" key="3">
    <source>
        <dbReference type="ARBA" id="ARBA00022692"/>
    </source>
</evidence>
<evidence type="ECO:0000313" key="8">
    <source>
        <dbReference type="EMBL" id="GAA4391354.1"/>
    </source>
</evidence>
<protein>
    <submittedName>
        <fullName evidence="8">Twin-arginine translocase TatA/TatE family subunit</fullName>
    </submittedName>
</protein>
<keyword evidence="9" id="KW-1185">Reference proteome</keyword>
<accession>A0ABP8JIT3</accession>
<dbReference type="PRINTS" id="PR01506">
    <property type="entry name" value="TATBPROTEIN"/>
</dbReference>
<keyword evidence="4" id="KW-0653">Protein transport</keyword>
<evidence type="ECO:0000256" key="2">
    <source>
        <dbReference type="ARBA" id="ARBA00022448"/>
    </source>
</evidence>
<evidence type="ECO:0000256" key="4">
    <source>
        <dbReference type="ARBA" id="ARBA00022927"/>
    </source>
</evidence>
<dbReference type="RefSeq" id="WP_137319368.1">
    <property type="nucleotide sequence ID" value="NZ_BAABGL010000012.1"/>
</dbReference>